<dbReference type="PANTHER" id="PTHR10578:SF104">
    <property type="entry name" value="CYTOCHROME B2, MITOCHONDRIAL-RELATED"/>
    <property type="match status" value="1"/>
</dbReference>
<dbReference type="PROSITE" id="PS51349">
    <property type="entry name" value="FMN_HYDROXY_ACID_DH_2"/>
    <property type="match status" value="1"/>
</dbReference>
<dbReference type="Gene3D" id="3.20.20.70">
    <property type="entry name" value="Aldolase class I"/>
    <property type="match status" value="1"/>
</dbReference>
<dbReference type="PANTHER" id="PTHR10578">
    <property type="entry name" value="S -2-HYDROXY-ACID OXIDASE-RELATED"/>
    <property type="match status" value="1"/>
</dbReference>
<comment type="cofactor">
    <cofactor evidence="1">
        <name>FMN</name>
        <dbReference type="ChEBI" id="CHEBI:58210"/>
    </cofactor>
</comment>
<keyword evidence="11" id="KW-1185">Reference proteome</keyword>
<feature type="domain" description="Cytochrome b5 heme-binding" evidence="8">
    <location>
        <begin position="1"/>
        <end position="76"/>
    </location>
</feature>
<evidence type="ECO:0000259" key="9">
    <source>
        <dbReference type="PROSITE" id="PS51349"/>
    </source>
</evidence>
<dbReference type="Pfam" id="PF00173">
    <property type="entry name" value="Cyt-b5"/>
    <property type="match status" value="1"/>
</dbReference>
<comment type="similarity">
    <text evidence="6">Belongs to the cytochrome b5 family.</text>
</comment>
<evidence type="ECO:0008006" key="12">
    <source>
        <dbReference type="Google" id="ProtNLM"/>
    </source>
</evidence>
<accession>A0ABY6U6S9</accession>
<dbReference type="InterPro" id="IPR013785">
    <property type="entry name" value="Aldolase_TIM"/>
</dbReference>
<keyword evidence="2 6" id="KW-0349">Heme</keyword>
<evidence type="ECO:0000256" key="1">
    <source>
        <dbReference type="ARBA" id="ARBA00001917"/>
    </source>
</evidence>
<keyword evidence="5 6" id="KW-0408">Iron</keyword>
<evidence type="ECO:0000313" key="11">
    <source>
        <dbReference type="Proteomes" id="UP000766486"/>
    </source>
</evidence>
<dbReference type="Pfam" id="PF01070">
    <property type="entry name" value="FMN_dh"/>
    <property type="match status" value="1"/>
</dbReference>
<dbReference type="InterPro" id="IPR036400">
    <property type="entry name" value="Cyt_B5-like_heme/steroid_sf"/>
</dbReference>
<evidence type="ECO:0000256" key="4">
    <source>
        <dbReference type="ARBA" id="ARBA00023002"/>
    </source>
</evidence>
<evidence type="ECO:0000313" key="10">
    <source>
        <dbReference type="EMBL" id="VUC25602.1"/>
    </source>
</evidence>
<dbReference type="SUPFAM" id="SSF51395">
    <property type="entry name" value="FMN-linked oxidoreductases"/>
    <property type="match status" value="1"/>
</dbReference>
<dbReference type="InterPro" id="IPR018506">
    <property type="entry name" value="Cyt_B5_heme-BS"/>
</dbReference>
<dbReference type="PRINTS" id="PR00363">
    <property type="entry name" value="CYTOCHROMEB5"/>
</dbReference>
<evidence type="ECO:0000259" key="8">
    <source>
        <dbReference type="PROSITE" id="PS50255"/>
    </source>
</evidence>
<feature type="domain" description="FMN hydroxy acid dehydrogenase" evidence="9">
    <location>
        <begin position="112"/>
        <end position="478"/>
    </location>
</feature>
<dbReference type="InterPro" id="IPR001199">
    <property type="entry name" value="Cyt_B5-like_heme/steroid-bd"/>
</dbReference>
<dbReference type="Gene3D" id="3.10.120.10">
    <property type="entry name" value="Cytochrome b5-like heme/steroid binding domain"/>
    <property type="match status" value="1"/>
</dbReference>
<dbReference type="Proteomes" id="UP000766486">
    <property type="component" value="Unassembled WGS sequence"/>
</dbReference>
<proteinExistence type="inferred from homology"/>
<reference evidence="10 11" key="1">
    <citation type="submission" date="2019-06" db="EMBL/GenBank/DDBJ databases">
        <authorList>
            <person name="Broberg M."/>
        </authorList>
    </citation>
    <scope>NUCLEOTIDE SEQUENCE [LARGE SCALE GENOMIC DNA]</scope>
</reference>
<gene>
    <name evidence="10" type="ORF">CLO192961_LOCUS172223</name>
</gene>
<dbReference type="SMART" id="SM01117">
    <property type="entry name" value="Cyt-b5"/>
    <property type="match status" value="1"/>
</dbReference>
<organism evidence="10 11">
    <name type="scientific">Bionectria ochroleuca</name>
    <name type="common">Gliocladium roseum</name>
    <dbReference type="NCBI Taxonomy" id="29856"/>
    <lineage>
        <taxon>Eukaryota</taxon>
        <taxon>Fungi</taxon>
        <taxon>Dikarya</taxon>
        <taxon>Ascomycota</taxon>
        <taxon>Pezizomycotina</taxon>
        <taxon>Sordariomycetes</taxon>
        <taxon>Hypocreomycetidae</taxon>
        <taxon>Hypocreales</taxon>
        <taxon>Bionectriaceae</taxon>
        <taxon>Clonostachys</taxon>
    </lineage>
</organism>
<evidence type="ECO:0000256" key="6">
    <source>
        <dbReference type="RuleBase" id="RU362121"/>
    </source>
</evidence>
<dbReference type="SUPFAM" id="SSF55856">
    <property type="entry name" value="Cytochrome b5-like heme/steroid binding domain"/>
    <property type="match status" value="1"/>
</dbReference>
<dbReference type="PROSITE" id="PS00191">
    <property type="entry name" value="CYTOCHROME_B5_1"/>
    <property type="match status" value="1"/>
</dbReference>
<evidence type="ECO:0000256" key="3">
    <source>
        <dbReference type="ARBA" id="ARBA00022723"/>
    </source>
</evidence>
<dbReference type="InterPro" id="IPR037396">
    <property type="entry name" value="FMN_HAD"/>
</dbReference>
<name>A0ABY6U6S9_BIOOC</name>
<keyword evidence="4" id="KW-0560">Oxidoreductase</keyword>
<dbReference type="PROSITE" id="PS00557">
    <property type="entry name" value="FMN_HYDROXY_ACID_DH_1"/>
    <property type="match status" value="1"/>
</dbReference>
<protein>
    <recommendedName>
        <fullName evidence="12">Cytochrome b5 heme-binding domain-containing protein</fullName>
    </recommendedName>
</protein>
<comment type="caution">
    <text evidence="10">The sequence shown here is derived from an EMBL/GenBank/DDBJ whole genome shotgun (WGS) entry which is preliminary data.</text>
</comment>
<sequence>MPSASDVASHSTPASCWVIIAGNAYDVTTFIDVHPGGRDAIMRYAGKDATEDYESIHAPSLLKDYADKVINLGLVEGLSFPTQGGPTSQHLRPGASGSYDSPSPIPTPGSFLPLNACKSLEDFERSSQTTLSAKAAAYFNSGAESLSTLHGNRKAWANIRFCPRVLRDVTRVDMTCSIMGSDSTMPVFIAPAAAARLAHPDAELGFARGAARMGVVQCVCTYASVKPQDIMDCFQTDPWKRGGALTFQLYVPQQKERASQLIQMAKDAGFRALVVTVDSPVIGKRDDDDRFKALADSKVLEQEVHRLPPLPGQEAETLRGVHCPALIWDDLHWIRAEWGDNPIILKGIQTAEDALKATMFPVDGIYLSNHGGRQLDYAPNAVEVLLEIRQKHPEVFDKLEIYADGGVMRGTDVVKALCLGARGVGLGRGFLYPLASHGTDGVLRAIQILSDEIQTTMRLLGVTKLSQLDGSYITYGDGGLSPNTKSSQSKL</sequence>
<keyword evidence="3 6" id="KW-0479">Metal-binding</keyword>
<dbReference type="PROSITE" id="PS50255">
    <property type="entry name" value="CYTOCHROME_B5_2"/>
    <property type="match status" value="1"/>
</dbReference>
<evidence type="ECO:0000256" key="2">
    <source>
        <dbReference type="ARBA" id="ARBA00022617"/>
    </source>
</evidence>
<dbReference type="InterPro" id="IPR000262">
    <property type="entry name" value="FMN-dep_DH"/>
</dbReference>
<dbReference type="EMBL" id="CABFNS010000737">
    <property type="protein sequence ID" value="VUC25602.1"/>
    <property type="molecule type" value="Genomic_DNA"/>
</dbReference>
<dbReference type="InterPro" id="IPR008259">
    <property type="entry name" value="FMN_hydac_DH_AS"/>
</dbReference>
<evidence type="ECO:0000256" key="7">
    <source>
        <dbReference type="SAM" id="MobiDB-lite"/>
    </source>
</evidence>
<evidence type="ECO:0000256" key="5">
    <source>
        <dbReference type="ARBA" id="ARBA00023004"/>
    </source>
</evidence>
<feature type="region of interest" description="Disordered" evidence="7">
    <location>
        <begin position="83"/>
        <end position="102"/>
    </location>
</feature>